<name>A0A9X6RPH3_HYPEX</name>
<dbReference type="Proteomes" id="UP000192578">
    <property type="component" value="Unassembled WGS sequence"/>
</dbReference>
<feature type="transmembrane region" description="Helical" evidence="8">
    <location>
        <begin position="211"/>
        <end position="232"/>
    </location>
</feature>
<dbReference type="GO" id="GO:0004930">
    <property type="term" value="F:G protein-coupled receptor activity"/>
    <property type="evidence" value="ECO:0007669"/>
    <property type="project" value="UniProtKB-KW"/>
</dbReference>
<dbReference type="Gene3D" id="1.20.1070.10">
    <property type="entry name" value="Rhodopsin 7-helix transmembrane proteins"/>
    <property type="match status" value="1"/>
</dbReference>
<evidence type="ECO:0000256" key="6">
    <source>
        <dbReference type="ARBA" id="ARBA00023170"/>
    </source>
</evidence>
<dbReference type="PROSITE" id="PS50262">
    <property type="entry name" value="G_PROTEIN_RECEP_F1_2"/>
    <property type="match status" value="1"/>
</dbReference>
<dbReference type="EMBL" id="MTYJ01000535">
    <property type="protein sequence ID" value="OWA55087.1"/>
    <property type="molecule type" value="Genomic_DNA"/>
</dbReference>
<sequence length="343" mass="38307">MTTYFVGNSSNISAENATALDDCNWPEEGPSVLELRYFYPLWVMLIARPILVVLGTIGSAFIITVQLRQQQKSTTNLYLIVMAICCLVILWASLPIYSLHASTGNGSSSYAWKSYGPILAAFRGPLTWLQDSAVWTSDCTMLVFSMERLLCTMNPIRYHNFFNLRHAIYLEAGITFFSLLWNSEIIAYFYYKFTPPFLISWDSAAPKVDAARCVCTWLIVMVVNVILVRVLAKHTRSRKSLIARPSTDSSPQDSTNRNSSILLLSTAIIYSITQFPFIIYNLLVMAAESPYCLVHVSSRDTVTFRAISSAATLSAVWVSARFSHILPTSHPPSFGAQVNTCGL</sequence>
<comment type="subcellular location">
    <subcellularLocation>
        <location evidence="1">Membrane</location>
        <topology evidence="1">Multi-pass membrane protein</topology>
    </subcellularLocation>
</comment>
<dbReference type="SUPFAM" id="SSF81321">
    <property type="entry name" value="Family A G protein-coupled receptor-like"/>
    <property type="match status" value="1"/>
</dbReference>
<keyword evidence="3 8" id="KW-1133">Transmembrane helix</keyword>
<dbReference type="PANTHER" id="PTHR24243">
    <property type="entry name" value="G-PROTEIN COUPLED RECEPTOR"/>
    <property type="match status" value="1"/>
</dbReference>
<protein>
    <recommendedName>
        <fullName evidence="9">G-protein coupled receptors family 1 profile domain-containing protein</fullName>
    </recommendedName>
</protein>
<feature type="transmembrane region" description="Helical" evidence="8">
    <location>
        <begin position="77"/>
        <end position="97"/>
    </location>
</feature>
<evidence type="ECO:0000256" key="5">
    <source>
        <dbReference type="ARBA" id="ARBA00023136"/>
    </source>
</evidence>
<comment type="caution">
    <text evidence="10">The sequence shown here is derived from an EMBL/GenBank/DDBJ whole genome shotgun (WGS) entry which is preliminary data.</text>
</comment>
<proteinExistence type="predicted"/>
<evidence type="ECO:0000256" key="2">
    <source>
        <dbReference type="ARBA" id="ARBA00022692"/>
    </source>
</evidence>
<reference evidence="11" key="1">
    <citation type="submission" date="2017-01" db="EMBL/GenBank/DDBJ databases">
        <title>Comparative genomics of anhydrobiosis in the tardigrade Hypsibius dujardini.</title>
        <authorList>
            <person name="Yoshida Y."/>
            <person name="Koutsovoulos G."/>
            <person name="Laetsch D."/>
            <person name="Stevens L."/>
            <person name="Kumar S."/>
            <person name="Horikawa D."/>
            <person name="Ishino K."/>
            <person name="Komine S."/>
            <person name="Tomita M."/>
            <person name="Blaxter M."/>
            <person name="Arakawa K."/>
        </authorList>
    </citation>
    <scope>NUCLEOTIDE SEQUENCE [LARGE SCALE GENOMIC DNA]</scope>
    <source>
        <strain evidence="11">Z151</strain>
    </source>
</reference>
<evidence type="ECO:0000256" key="4">
    <source>
        <dbReference type="ARBA" id="ARBA00023040"/>
    </source>
</evidence>
<organism evidence="10 11">
    <name type="scientific">Hypsibius exemplaris</name>
    <name type="common">Freshwater tardigrade</name>
    <dbReference type="NCBI Taxonomy" id="2072580"/>
    <lineage>
        <taxon>Eukaryota</taxon>
        <taxon>Metazoa</taxon>
        <taxon>Ecdysozoa</taxon>
        <taxon>Tardigrada</taxon>
        <taxon>Eutardigrada</taxon>
        <taxon>Parachela</taxon>
        <taxon>Hypsibioidea</taxon>
        <taxon>Hypsibiidae</taxon>
        <taxon>Hypsibius</taxon>
    </lineage>
</organism>
<keyword evidence="7" id="KW-0807">Transducer</keyword>
<dbReference type="AlphaFoldDB" id="A0A9X6RPH3"/>
<keyword evidence="5 8" id="KW-0472">Membrane</keyword>
<dbReference type="GO" id="GO:0005886">
    <property type="term" value="C:plasma membrane"/>
    <property type="evidence" value="ECO:0007669"/>
    <property type="project" value="TreeGrafter"/>
</dbReference>
<dbReference type="InterPro" id="IPR017452">
    <property type="entry name" value="GPCR_Rhodpsn_7TM"/>
</dbReference>
<evidence type="ECO:0000256" key="1">
    <source>
        <dbReference type="ARBA" id="ARBA00004141"/>
    </source>
</evidence>
<keyword evidence="2 8" id="KW-0812">Transmembrane</keyword>
<evidence type="ECO:0000256" key="7">
    <source>
        <dbReference type="ARBA" id="ARBA00023224"/>
    </source>
</evidence>
<feature type="transmembrane region" description="Helical" evidence="8">
    <location>
        <begin position="261"/>
        <end position="282"/>
    </location>
</feature>
<keyword evidence="11" id="KW-1185">Reference proteome</keyword>
<feature type="transmembrane region" description="Helical" evidence="8">
    <location>
        <begin position="168"/>
        <end position="191"/>
    </location>
</feature>
<feature type="domain" description="G-protein coupled receptors family 1 profile" evidence="9">
    <location>
        <begin position="58"/>
        <end position="283"/>
    </location>
</feature>
<evidence type="ECO:0000259" key="9">
    <source>
        <dbReference type="PROSITE" id="PS50262"/>
    </source>
</evidence>
<accession>A0A9X6RPH3</accession>
<gene>
    <name evidence="10" type="ORF">BV898_19472</name>
</gene>
<evidence type="ECO:0000313" key="10">
    <source>
        <dbReference type="EMBL" id="OWA55087.1"/>
    </source>
</evidence>
<feature type="transmembrane region" description="Helical" evidence="8">
    <location>
        <begin position="41"/>
        <end position="65"/>
    </location>
</feature>
<dbReference type="OrthoDB" id="10011262at2759"/>
<dbReference type="PANTHER" id="PTHR24243:SF233">
    <property type="entry name" value="THYROTROPIN-RELEASING HORMONE RECEPTOR"/>
    <property type="match status" value="1"/>
</dbReference>
<evidence type="ECO:0000313" key="11">
    <source>
        <dbReference type="Proteomes" id="UP000192578"/>
    </source>
</evidence>
<evidence type="ECO:0000256" key="3">
    <source>
        <dbReference type="ARBA" id="ARBA00022989"/>
    </source>
</evidence>
<evidence type="ECO:0000256" key="8">
    <source>
        <dbReference type="SAM" id="Phobius"/>
    </source>
</evidence>
<keyword evidence="4" id="KW-0297">G-protein coupled receptor</keyword>
<keyword evidence="6" id="KW-0675">Receptor</keyword>